<accession>A0A3S5AZI7</accession>
<sequence>MALDPDVAIDFDEASEAYLVSETQPLQVVLDAAGGAWEVNSSTPESSSSVHGSSSKRHGFKKNQKFTCSIVVKVDNFELFKCRA</sequence>
<gene>
    <name evidence="2" type="ORF">PXEA_LOCUS34984</name>
</gene>
<proteinExistence type="predicted"/>
<evidence type="ECO:0000313" key="3">
    <source>
        <dbReference type="Proteomes" id="UP000784294"/>
    </source>
</evidence>
<evidence type="ECO:0000256" key="1">
    <source>
        <dbReference type="SAM" id="MobiDB-lite"/>
    </source>
</evidence>
<dbReference type="Proteomes" id="UP000784294">
    <property type="component" value="Unassembled WGS sequence"/>
</dbReference>
<feature type="region of interest" description="Disordered" evidence="1">
    <location>
        <begin position="39"/>
        <end position="59"/>
    </location>
</feature>
<evidence type="ECO:0000313" key="2">
    <source>
        <dbReference type="EMBL" id="VEL41544.1"/>
    </source>
</evidence>
<keyword evidence="3" id="KW-1185">Reference proteome</keyword>
<dbReference type="AlphaFoldDB" id="A0A3S5AZI7"/>
<feature type="compositionally biased region" description="Low complexity" evidence="1">
    <location>
        <begin position="41"/>
        <end position="53"/>
    </location>
</feature>
<name>A0A3S5AZI7_9PLAT</name>
<dbReference type="EMBL" id="CAAALY010269839">
    <property type="protein sequence ID" value="VEL41544.1"/>
    <property type="molecule type" value="Genomic_DNA"/>
</dbReference>
<organism evidence="2 3">
    <name type="scientific">Protopolystoma xenopodis</name>
    <dbReference type="NCBI Taxonomy" id="117903"/>
    <lineage>
        <taxon>Eukaryota</taxon>
        <taxon>Metazoa</taxon>
        <taxon>Spiralia</taxon>
        <taxon>Lophotrochozoa</taxon>
        <taxon>Platyhelminthes</taxon>
        <taxon>Monogenea</taxon>
        <taxon>Polyopisthocotylea</taxon>
        <taxon>Polystomatidea</taxon>
        <taxon>Polystomatidae</taxon>
        <taxon>Protopolystoma</taxon>
    </lineage>
</organism>
<protein>
    <submittedName>
        <fullName evidence="2">Uncharacterized protein</fullName>
    </submittedName>
</protein>
<comment type="caution">
    <text evidence="2">The sequence shown here is derived from an EMBL/GenBank/DDBJ whole genome shotgun (WGS) entry which is preliminary data.</text>
</comment>
<reference evidence="2" key="1">
    <citation type="submission" date="2018-11" db="EMBL/GenBank/DDBJ databases">
        <authorList>
            <consortium name="Pathogen Informatics"/>
        </authorList>
    </citation>
    <scope>NUCLEOTIDE SEQUENCE</scope>
</reference>